<evidence type="ECO:0000313" key="2">
    <source>
        <dbReference type="Proteomes" id="UP000678393"/>
    </source>
</evidence>
<comment type="caution">
    <text evidence="1">The sequence shown here is derived from an EMBL/GenBank/DDBJ whole genome shotgun (WGS) entry which is preliminary data.</text>
</comment>
<name>A0A8S3Z9A3_9EUPU</name>
<dbReference type="Pfam" id="PF06206">
    <property type="entry name" value="CpeT"/>
    <property type="match status" value="1"/>
</dbReference>
<dbReference type="EMBL" id="CAJHNH020002266">
    <property type="protein sequence ID" value="CAG5126134.1"/>
    <property type="molecule type" value="Genomic_DNA"/>
</dbReference>
<dbReference type="OrthoDB" id="6070554at2759"/>
<organism evidence="1 2">
    <name type="scientific">Candidula unifasciata</name>
    <dbReference type="NCBI Taxonomy" id="100452"/>
    <lineage>
        <taxon>Eukaryota</taxon>
        <taxon>Metazoa</taxon>
        <taxon>Spiralia</taxon>
        <taxon>Lophotrochozoa</taxon>
        <taxon>Mollusca</taxon>
        <taxon>Gastropoda</taxon>
        <taxon>Heterobranchia</taxon>
        <taxon>Euthyneura</taxon>
        <taxon>Panpulmonata</taxon>
        <taxon>Eupulmonata</taxon>
        <taxon>Stylommatophora</taxon>
        <taxon>Helicina</taxon>
        <taxon>Helicoidea</taxon>
        <taxon>Geomitridae</taxon>
        <taxon>Candidula</taxon>
    </lineage>
</organism>
<proteinExistence type="predicted"/>
<gene>
    <name evidence="1" type="ORF">CUNI_LOCUS11692</name>
</gene>
<evidence type="ECO:0000313" key="1">
    <source>
        <dbReference type="EMBL" id="CAG5126134.1"/>
    </source>
</evidence>
<dbReference type="InterPro" id="IPR038672">
    <property type="entry name" value="CpcT/CpeT_sf"/>
</dbReference>
<dbReference type="Proteomes" id="UP000678393">
    <property type="component" value="Unassembled WGS sequence"/>
</dbReference>
<reference evidence="1" key="1">
    <citation type="submission" date="2021-04" db="EMBL/GenBank/DDBJ databases">
        <authorList>
            <consortium name="Molecular Ecology Group"/>
        </authorList>
    </citation>
    <scope>NUCLEOTIDE SEQUENCE</scope>
</reference>
<dbReference type="AlphaFoldDB" id="A0A8S3Z9A3"/>
<accession>A0A8S3Z9A3</accession>
<sequence>MCLNFSPVTSWRCPRKTTPVSHSQHFKSSPCFWIRLSLQLLLLTFTCSQRTAGLQYTSLQTLTRNLPGCYSKIHQNYKYDQTAIPIQKLRFLFRSEIYKLATPMFNDSVTFYFQDFSKSTTKPVRSGFYSFSKDTQTGGVRMRTFHINGSVLVSSACRTGQHVALSLDTMKRLAGKSWSFGECDMFWRRLADGTFVGITGQLCLGSLDQNQGRIGFSMTLTKDQLLLTEGWYRITKKLRLAEVKISYVLQKSQTPDVHKYGRHKSHNSDLQIITNEVLPPYHIQSPSISNGQFRNNTMESYRPITNKIHRGRNHLAKKHEWKRKKGTKKINLKSFLQILLALTSGHEVHFLIDLTLCSNLGNATGSRSSFSGRVKNFGYVKDTEDNNFRSGHIRFMTRKNSIGNQGAQLTVRYVTLLTDGRVKVDLYKTDPEQLFPSLMLTGSFQCRLNQGSLL</sequence>
<dbReference type="InterPro" id="IPR010404">
    <property type="entry name" value="CpcT/CpeT"/>
</dbReference>
<dbReference type="GO" id="GO:0016829">
    <property type="term" value="F:lyase activity"/>
    <property type="evidence" value="ECO:0007669"/>
    <property type="project" value="InterPro"/>
</dbReference>
<keyword evidence="2" id="KW-1185">Reference proteome</keyword>
<protein>
    <submittedName>
        <fullName evidence="1">Uncharacterized protein</fullName>
    </submittedName>
</protein>
<dbReference type="Gene3D" id="2.40.128.590">
    <property type="entry name" value="CpcT/CpeT domain"/>
    <property type="match status" value="1"/>
</dbReference>